<dbReference type="Gene3D" id="2.60.320.10">
    <property type="entry name" value="N-utilization substance G protein NusG, insert domain"/>
    <property type="match status" value="1"/>
</dbReference>
<dbReference type="EMBL" id="AFIJ01000039">
    <property type="protein sequence ID" value="EGL39223.1"/>
    <property type="molecule type" value="Genomic_DNA"/>
</dbReference>
<keyword evidence="4" id="KW-1185">Reference proteome</keyword>
<sequence>MIKKWDIALIALLLCLSFIPEGLFALSDHLTEKPQIEAVVYVDGTVYKTVPLSGHKGTLLFTVRTARGYNTIVVKNDTIGIIDADCPDKICIKQGFISQPGATAVCLPHRLLIEIKSARQTQPDIIPAN</sequence>
<proteinExistence type="predicted"/>
<dbReference type="AlphaFoldDB" id="D3LUF7"/>
<protein>
    <submittedName>
        <fullName evidence="1">Uncharacterized protein</fullName>
    </submittedName>
</protein>
<dbReference type="OrthoDB" id="47603at2"/>
<dbReference type="Pfam" id="PF07009">
    <property type="entry name" value="NusG_II"/>
    <property type="match status" value="1"/>
</dbReference>
<dbReference type="eggNOG" id="COG5341">
    <property type="taxonomic scope" value="Bacteria"/>
</dbReference>
<reference evidence="1" key="2">
    <citation type="submission" date="2009-12" db="EMBL/GenBank/DDBJ databases">
        <authorList>
            <person name="Madupu R."/>
            <person name="Durkin A.S."/>
            <person name="Torralba M."/>
            <person name="Methe B."/>
            <person name="Sutton G.G."/>
            <person name="Strausberg R.L."/>
            <person name="Nelson K.E."/>
        </authorList>
    </citation>
    <scope>NUCLEOTIDE SEQUENCE</scope>
    <source>
        <strain evidence="1">28L</strain>
    </source>
</reference>
<evidence type="ECO:0000313" key="2">
    <source>
        <dbReference type="EMBL" id="EGL39223.1"/>
    </source>
</evidence>
<organism evidence="1 3">
    <name type="scientific">Megasphaera lornae</name>
    <dbReference type="NCBI Taxonomy" id="1000568"/>
    <lineage>
        <taxon>Bacteria</taxon>
        <taxon>Bacillati</taxon>
        <taxon>Bacillota</taxon>
        <taxon>Negativicutes</taxon>
        <taxon>Veillonellales</taxon>
        <taxon>Veillonellaceae</taxon>
        <taxon>Megasphaera</taxon>
    </lineage>
</organism>
<gene>
    <name evidence="1" type="ORF">HMPREF0889_0146</name>
    <name evidence="2" type="ORF">HMPREF1039_0504</name>
</gene>
<reference evidence="3" key="1">
    <citation type="submission" date="2009-12" db="EMBL/GenBank/DDBJ databases">
        <title>Sequence of Clostridiales genomosp. BVAB3 str. UPII9-5.</title>
        <authorList>
            <person name="Madupu R."/>
            <person name="Durkin A.S."/>
            <person name="Torralba M."/>
            <person name="Methe B."/>
            <person name="Sutton G.G."/>
            <person name="Strausberg R.L."/>
            <person name="Nelson K.E."/>
        </authorList>
    </citation>
    <scope>NUCLEOTIDE SEQUENCE [LARGE SCALE GENOMIC DNA]</scope>
    <source>
        <strain evidence="3">28L</strain>
    </source>
</reference>
<dbReference type="EMBL" id="ADGP01000018">
    <property type="protein sequence ID" value="EFD94145.1"/>
    <property type="molecule type" value="Genomic_DNA"/>
</dbReference>
<reference evidence="2 4" key="3">
    <citation type="submission" date="2011-04" db="EMBL/GenBank/DDBJ databases">
        <authorList>
            <person name="Harkins D.M."/>
            <person name="Madupu R."/>
            <person name="Durkin A.S."/>
            <person name="Torralba M."/>
            <person name="Methe B."/>
            <person name="Sutton G.G."/>
            <person name="Nelson K.E."/>
        </authorList>
    </citation>
    <scope>NUCLEOTIDE SEQUENCE [LARGE SCALE GENOMIC DNA]</scope>
    <source>
        <strain evidence="2 4">UPII 199-6</strain>
    </source>
</reference>
<dbReference type="RefSeq" id="WP_007391656.1">
    <property type="nucleotide sequence ID" value="NZ_ADGP01000018.1"/>
</dbReference>
<dbReference type="Proteomes" id="UP000004018">
    <property type="component" value="Unassembled WGS sequence"/>
</dbReference>
<dbReference type="CDD" id="cd09911">
    <property type="entry name" value="Lin0431_like"/>
    <property type="match status" value="1"/>
</dbReference>
<accession>D3LUF7</accession>
<dbReference type="InterPro" id="IPR038690">
    <property type="entry name" value="NusG_2_sf"/>
</dbReference>
<evidence type="ECO:0000313" key="4">
    <source>
        <dbReference type="Proteomes" id="UP000004018"/>
    </source>
</evidence>
<name>D3LUF7_9FIRM</name>
<evidence type="ECO:0000313" key="1">
    <source>
        <dbReference type="EMBL" id="EFD94145.1"/>
    </source>
</evidence>
<evidence type="ECO:0000313" key="3">
    <source>
        <dbReference type="Proteomes" id="UP000003242"/>
    </source>
</evidence>
<dbReference type="STRING" id="699218.HMPREF0889_0146"/>
<dbReference type="Proteomes" id="UP000003242">
    <property type="component" value="Unassembled WGS sequence"/>
</dbReference>
<comment type="caution">
    <text evidence="1">The sequence shown here is derived from an EMBL/GenBank/DDBJ whole genome shotgun (WGS) entry which is preliminary data.</text>
</comment>